<evidence type="ECO:0000256" key="3">
    <source>
        <dbReference type="ARBA" id="ARBA00022692"/>
    </source>
</evidence>
<dbReference type="InterPro" id="IPR004923">
    <property type="entry name" value="FTR1/Fip1/EfeU"/>
</dbReference>
<feature type="transmembrane region" description="Helical" evidence="6">
    <location>
        <begin position="246"/>
        <end position="263"/>
    </location>
</feature>
<sequence length="282" mass="29110">MLGTLIIVFREVIEAGLVVGIVLAVTRGLPGRGWWVSLGILAGVIGASIVAAFAGAISNAFEGSGQELLNAGILLVAVLMLMWHNAWMASHGREMAAELKAVGRSISTGERPPVALAVVVGVAVLREGSEIVLFLYGIVAAGTSAASMLLGGVLGLALGAVVAALGYFGLAAIPTRYIFRVTTGLISLLAAGLAAQAMQFLTQAGTVDVLGDQVWDTSGILEENSMVGRVLHTLVGYMDRPTELQILAYVTTLVLMVLLMWIAGSGHRKGHEAGKPGSVQAA</sequence>
<feature type="transmembrane region" description="Helical" evidence="6">
    <location>
        <begin position="177"/>
        <end position="198"/>
    </location>
</feature>
<feature type="transmembrane region" description="Helical" evidence="6">
    <location>
        <begin position="6"/>
        <end position="26"/>
    </location>
</feature>
<evidence type="ECO:0000256" key="5">
    <source>
        <dbReference type="ARBA" id="ARBA00023136"/>
    </source>
</evidence>
<dbReference type="STRING" id="1855383.SAMN05216548_104226"/>
<keyword evidence="3 6" id="KW-0812">Transmembrane</keyword>
<gene>
    <name evidence="7" type="ORF">SAMN05216548_104226</name>
</gene>
<dbReference type="RefSeq" id="WP_092496087.1">
    <property type="nucleotide sequence ID" value="NZ_FOFG01000004.1"/>
</dbReference>
<dbReference type="AlphaFoldDB" id="A0A1H9FVT5"/>
<dbReference type="GO" id="GO:0033573">
    <property type="term" value="C:high-affinity iron permease complex"/>
    <property type="evidence" value="ECO:0007669"/>
    <property type="project" value="InterPro"/>
</dbReference>
<comment type="subcellular location">
    <subcellularLocation>
        <location evidence="1">Membrane</location>
        <topology evidence="1">Multi-pass membrane protein</topology>
    </subcellularLocation>
</comment>
<dbReference type="PANTHER" id="PTHR31632:SF2">
    <property type="entry name" value="PLASMA MEMBRANE IRON PERMEASE"/>
    <property type="match status" value="1"/>
</dbReference>
<evidence type="ECO:0000313" key="8">
    <source>
        <dbReference type="Proteomes" id="UP000199647"/>
    </source>
</evidence>
<reference evidence="7 8" key="1">
    <citation type="submission" date="2016-10" db="EMBL/GenBank/DDBJ databases">
        <authorList>
            <person name="de Groot N.N."/>
        </authorList>
    </citation>
    <scope>NUCLEOTIDE SEQUENCE [LARGE SCALE GENOMIC DNA]</scope>
    <source>
        <strain evidence="7 8">A52C2</strain>
    </source>
</reference>
<feature type="transmembrane region" description="Helical" evidence="6">
    <location>
        <begin position="33"/>
        <end position="56"/>
    </location>
</feature>
<feature type="transmembrane region" description="Helical" evidence="6">
    <location>
        <begin position="145"/>
        <end position="170"/>
    </location>
</feature>
<accession>A0A1H9FVT5</accession>
<organism evidence="7 8">
    <name type="scientific">Faunimonas pinastri</name>
    <dbReference type="NCBI Taxonomy" id="1855383"/>
    <lineage>
        <taxon>Bacteria</taxon>
        <taxon>Pseudomonadati</taxon>
        <taxon>Pseudomonadota</taxon>
        <taxon>Alphaproteobacteria</taxon>
        <taxon>Hyphomicrobiales</taxon>
        <taxon>Afifellaceae</taxon>
        <taxon>Faunimonas</taxon>
    </lineage>
</organism>
<evidence type="ECO:0000256" key="4">
    <source>
        <dbReference type="ARBA" id="ARBA00022989"/>
    </source>
</evidence>
<protein>
    <submittedName>
        <fullName evidence="7">High-affinity iron transporter</fullName>
    </submittedName>
</protein>
<proteinExistence type="inferred from homology"/>
<name>A0A1H9FVT5_9HYPH</name>
<evidence type="ECO:0000256" key="2">
    <source>
        <dbReference type="ARBA" id="ARBA00008333"/>
    </source>
</evidence>
<dbReference type="Pfam" id="PF03239">
    <property type="entry name" value="FTR1"/>
    <property type="match status" value="1"/>
</dbReference>
<comment type="similarity">
    <text evidence="2">Belongs to the oxidase-dependent Fe transporter (OFeT) (TC 9.A.10.1) family.</text>
</comment>
<evidence type="ECO:0000256" key="1">
    <source>
        <dbReference type="ARBA" id="ARBA00004141"/>
    </source>
</evidence>
<feature type="transmembrane region" description="Helical" evidence="6">
    <location>
        <begin position="68"/>
        <end position="87"/>
    </location>
</feature>
<dbReference type="OrthoDB" id="7260758at2"/>
<dbReference type="PANTHER" id="PTHR31632">
    <property type="entry name" value="IRON TRANSPORTER FTH1"/>
    <property type="match status" value="1"/>
</dbReference>
<keyword evidence="5 6" id="KW-0472">Membrane</keyword>
<dbReference type="GO" id="GO:0015093">
    <property type="term" value="F:ferrous iron transmembrane transporter activity"/>
    <property type="evidence" value="ECO:0007669"/>
    <property type="project" value="TreeGrafter"/>
</dbReference>
<keyword evidence="8" id="KW-1185">Reference proteome</keyword>
<evidence type="ECO:0000313" key="7">
    <source>
        <dbReference type="EMBL" id="SEQ41994.1"/>
    </source>
</evidence>
<dbReference type="EMBL" id="FOFG01000004">
    <property type="protein sequence ID" value="SEQ41994.1"/>
    <property type="molecule type" value="Genomic_DNA"/>
</dbReference>
<evidence type="ECO:0000256" key="6">
    <source>
        <dbReference type="SAM" id="Phobius"/>
    </source>
</evidence>
<keyword evidence="4 6" id="KW-1133">Transmembrane helix</keyword>
<dbReference type="Proteomes" id="UP000199647">
    <property type="component" value="Unassembled WGS sequence"/>
</dbReference>